<dbReference type="SUPFAM" id="SSF74788">
    <property type="entry name" value="Cullin repeat-like"/>
    <property type="match status" value="2"/>
</dbReference>
<dbReference type="InterPro" id="IPR019559">
    <property type="entry name" value="Cullin_neddylation_domain"/>
</dbReference>
<dbReference type="InterPro" id="IPR045093">
    <property type="entry name" value="Cullin"/>
</dbReference>
<name>A0A3G5AIH2_9VIRU</name>
<feature type="region of interest" description="Disordered" evidence="1">
    <location>
        <begin position="384"/>
        <end position="413"/>
    </location>
</feature>
<protein>
    <recommendedName>
        <fullName evidence="2">Cullin family profile domain-containing protein</fullName>
    </recommendedName>
</protein>
<feature type="domain" description="Cullin family profile" evidence="2">
    <location>
        <begin position="599"/>
        <end position="839"/>
    </location>
</feature>
<dbReference type="Gene3D" id="1.10.10.10">
    <property type="entry name" value="Winged helix-like DNA-binding domain superfamily/Winged helix DNA-binding domain"/>
    <property type="match status" value="1"/>
</dbReference>
<dbReference type="InterPro" id="IPR016158">
    <property type="entry name" value="Cullin_homology"/>
</dbReference>
<feature type="compositionally biased region" description="Polar residues" evidence="1">
    <location>
        <begin position="441"/>
        <end position="459"/>
    </location>
</feature>
<dbReference type="SUPFAM" id="SSF46785">
    <property type="entry name" value="Winged helix' DNA-binding domain"/>
    <property type="match status" value="1"/>
</dbReference>
<dbReference type="InterPro" id="IPR036317">
    <property type="entry name" value="Cullin_homology_sf"/>
</dbReference>
<dbReference type="Gene3D" id="1.20.1310.10">
    <property type="entry name" value="Cullin Repeats"/>
    <property type="match status" value="4"/>
</dbReference>
<dbReference type="PROSITE" id="PS50069">
    <property type="entry name" value="CULLIN_2"/>
    <property type="match status" value="1"/>
</dbReference>
<proteinExistence type="predicted"/>
<gene>
    <name evidence="3" type="ORF">Sylvanvirus16_21</name>
</gene>
<evidence type="ECO:0000256" key="1">
    <source>
        <dbReference type="SAM" id="MobiDB-lite"/>
    </source>
</evidence>
<dbReference type="SMART" id="SM00182">
    <property type="entry name" value="CULLIN"/>
    <property type="match status" value="1"/>
</dbReference>
<dbReference type="Pfam" id="PF26557">
    <property type="entry name" value="Cullin_AB"/>
    <property type="match status" value="1"/>
</dbReference>
<dbReference type="SMART" id="SM00884">
    <property type="entry name" value="Cullin_Nedd8"/>
    <property type="match status" value="1"/>
</dbReference>
<dbReference type="SUPFAM" id="SSF75632">
    <property type="entry name" value="Cullin homology domain"/>
    <property type="match status" value="1"/>
</dbReference>
<dbReference type="EMBL" id="MK072522">
    <property type="protein sequence ID" value="AYV86980.1"/>
    <property type="molecule type" value="Genomic_DNA"/>
</dbReference>
<feature type="region of interest" description="Disordered" evidence="1">
    <location>
        <begin position="521"/>
        <end position="540"/>
    </location>
</feature>
<feature type="region of interest" description="Disordered" evidence="1">
    <location>
        <begin position="1"/>
        <end position="47"/>
    </location>
</feature>
<feature type="compositionally biased region" description="Low complexity" evidence="1">
    <location>
        <begin position="21"/>
        <end position="31"/>
    </location>
</feature>
<dbReference type="InterPro" id="IPR016159">
    <property type="entry name" value="Cullin_repeat-like_dom_sf"/>
</dbReference>
<dbReference type="PANTHER" id="PTHR11932">
    <property type="entry name" value="CULLIN"/>
    <property type="match status" value="1"/>
</dbReference>
<sequence>MSKSTSSLLPRNKRKAPEQKSVVSSSSSSSESVHEQNKDEESNGEMQEKRSLFEQGWQVVYVEFLKPHLEKIRAGGTWTSFSNVAFSKYFTLHHDLCYNNTLFEYNISNILFEKFLNMYKGYLDDMLNVIDVCVQQQHTDIQLVQIWTREWTQFNEVVKFLSKFFTTSLGFHVNSIPDKAKPNLMENIPYLKEYYENNRFRTDISLNEWGYRSFYELVFAPRQEWLSGLLQRIISRGFEVSDTSTWIPLFKTSIQYISELGKSIDQWRTYVIPPEAKTNENYIPPPLITLFSTCIGDPLLSQTAEYFKNKSEEWRQTASLQQYVQHAFHAMDAETKFLNTCLGGMPLFMKKVMETCKHALLKAPLDSLLSNSTDMYNLISQEKSKEISDISNPRGTSSSAPSIQSGDQWHTPDPHARLMMMEDIDLTSSESISMLSIGSSHGNTDMSNESSTASSDSPLSKYTHLTRLYSLYETLPEEMKKISAAFQQIIVLEGTQFLKETQKSSSNSKMDTQAVSSSITSAGFGNNSTPTSSSATSSPSLSLMSKGTVDATYYAMIQGLVSLYSHYRDVVHTCFSKSSLFQIAIRQGFSEVLNKQDLGLSRILARFSHELLKKGSKIAQTHFKDTQVEQVLESIVFLYSFVEDKDIFEHDYQSALASRLLSNSYESEFIETSMISKLKQEAGYQWTNTLESMFRDIQLSKELMAKYTLHVNAQLQQQQSSSSVSGPQITVNVCTGGIWPNTRATTISMPTSLIQPSDHFKQFYLSEYSGRKLDWRYEEGTAEVAIKFRPDYKRTLVVSTYQMLLLSVLKDLPIVTLKQFADIIGLPIYEFGNALLSLCHPKVAILIKQPNVKKLDASDKFQLNRKYQHASALLRIVVPTMNLMDKQEGTNEAEAADAKRIEIQRNHQIDACCTRIMKSRKEMLFQALIVEAMEQLKSRFKPLPQDIKKRIESLIELEYMERDKAERNKLLYKA</sequence>
<feature type="region of interest" description="Disordered" evidence="1">
    <location>
        <begin position="435"/>
        <end position="459"/>
    </location>
</feature>
<dbReference type="InterPro" id="IPR059120">
    <property type="entry name" value="Cullin-like_AB"/>
</dbReference>
<reference evidence="3" key="1">
    <citation type="submission" date="2018-10" db="EMBL/GenBank/DDBJ databases">
        <title>Hidden diversity of soil giant viruses.</title>
        <authorList>
            <person name="Schulz F."/>
            <person name="Alteio L."/>
            <person name="Goudeau D."/>
            <person name="Ryan E.M."/>
            <person name="Malmstrom R.R."/>
            <person name="Blanchard J."/>
            <person name="Woyke T."/>
        </authorList>
    </citation>
    <scope>NUCLEOTIDE SEQUENCE</scope>
    <source>
        <strain evidence="3">SYV1</strain>
    </source>
</reference>
<dbReference type="Pfam" id="PF00888">
    <property type="entry name" value="Cullin"/>
    <property type="match status" value="2"/>
</dbReference>
<evidence type="ECO:0000313" key="3">
    <source>
        <dbReference type="EMBL" id="AYV86980.1"/>
    </source>
</evidence>
<accession>A0A3G5AIH2</accession>
<dbReference type="GO" id="GO:0006511">
    <property type="term" value="P:ubiquitin-dependent protein catabolic process"/>
    <property type="evidence" value="ECO:0007669"/>
    <property type="project" value="InterPro"/>
</dbReference>
<organism evidence="3">
    <name type="scientific">Sylvanvirus sp</name>
    <dbReference type="NCBI Taxonomy" id="2487774"/>
    <lineage>
        <taxon>Viruses</taxon>
    </lineage>
</organism>
<dbReference type="Gene3D" id="3.30.230.130">
    <property type="entry name" value="Cullin, Chain C, Domain 2"/>
    <property type="match status" value="1"/>
</dbReference>
<dbReference type="InterPro" id="IPR001373">
    <property type="entry name" value="Cullin_N"/>
</dbReference>
<feature type="compositionally biased region" description="Low complexity" evidence="1">
    <location>
        <begin position="528"/>
        <end position="540"/>
    </location>
</feature>
<dbReference type="GO" id="GO:0031625">
    <property type="term" value="F:ubiquitin protein ligase binding"/>
    <property type="evidence" value="ECO:0007669"/>
    <property type="project" value="InterPro"/>
</dbReference>
<dbReference type="InterPro" id="IPR036388">
    <property type="entry name" value="WH-like_DNA-bd_sf"/>
</dbReference>
<feature type="compositionally biased region" description="Polar residues" evidence="1">
    <location>
        <begin position="389"/>
        <end position="408"/>
    </location>
</feature>
<dbReference type="Pfam" id="PF10557">
    <property type="entry name" value="Cullin_Nedd8"/>
    <property type="match status" value="1"/>
</dbReference>
<dbReference type="InterPro" id="IPR036390">
    <property type="entry name" value="WH_DNA-bd_sf"/>
</dbReference>
<evidence type="ECO:0000259" key="2">
    <source>
        <dbReference type="PROSITE" id="PS50069"/>
    </source>
</evidence>
<feature type="compositionally biased region" description="Basic and acidic residues" evidence="1">
    <location>
        <begin position="32"/>
        <end position="47"/>
    </location>
</feature>